<comment type="caution">
    <text evidence="2">The sequence shown here is derived from an EMBL/GenBank/DDBJ whole genome shotgun (WGS) entry which is preliminary data.</text>
</comment>
<protein>
    <recommendedName>
        <fullName evidence="1">UPF0434 protein GCM10023209_33290</fullName>
    </recommendedName>
</protein>
<dbReference type="PANTHER" id="PTHR33505">
    <property type="entry name" value="ZGC:162634"/>
    <property type="match status" value="1"/>
</dbReference>
<gene>
    <name evidence="2" type="ORF">GCM10023209_33290</name>
</gene>
<proteinExistence type="inferred from homology"/>
<evidence type="ECO:0000313" key="3">
    <source>
        <dbReference type="Proteomes" id="UP001499910"/>
    </source>
</evidence>
<dbReference type="SUPFAM" id="SSF158997">
    <property type="entry name" value="Trm112p-like"/>
    <property type="match status" value="1"/>
</dbReference>
<sequence length="70" mass="7818">MRDTEPNDQGQKADTPLDRRMLEALVCPLTHATLSYDAERNELVSKAAHLAYPIRGGIPIMLEEEARKLG</sequence>
<dbReference type="Pfam" id="PF03966">
    <property type="entry name" value="Trm112p"/>
    <property type="match status" value="1"/>
</dbReference>
<keyword evidence="3" id="KW-1185">Reference proteome</keyword>
<dbReference type="Proteomes" id="UP001499910">
    <property type="component" value="Unassembled WGS sequence"/>
</dbReference>
<comment type="similarity">
    <text evidence="1">Belongs to the UPF0434 family.</text>
</comment>
<dbReference type="EMBL" id="BAABHW010000006">
    <property type="protein sequence ID" value="GAA5080137.1"/>
    <property type="molecule type" value="Genomic_DNA"/>
</dbReference>
<dbReference type="HAMAP" id="MF_01187">
    <property type="entry name" value="UPF0434"/>
    <property type="match status" value="1"/>
</dbReference>
<dbReference type="PANTHER" id="PTHR33505:SF4">
    <property type="entry name" value="PROTEIN PREY, MITOCHONDRIAL"/>
    <property type="match status" value="1"/>
</dbReference>
<reference evidence="3" key="1">
    <citation type="journal article" date="2019" name="Int. J. Syst. Evol. Microbiol.">
        <title>The Global Catalogue of Microorganisms (GCM) 10K type strain sequencing project: providing services to taxonomists for standard genome sequencing and annotation.</title>
        <authorList>
            <consortium name="The Broad Institute Genomics Platform"/>
            <consortium name="The Broad Institute Genome Sequencing Center for Infectious Disease"/>
            <person name="Wu L."/>
            <person name="Ma J."/>
        </authorList>
    </citation>
    <scope>NUCLEOTIDE SEQUENCE [LARGE SCALE GENOMIC DNA]</scope>
    <source>
        <strain evidence="3">JCM 18015</strain>
    </source>
</reference>
<organism evidence="2 3">
    <name type="scientific">[Roseibacterium] beibuensis</name>
    <dbReference type="NCBI Taxonomy" id="1193142"/>
    <lineage>
        <taxon>Bacteria</taxon>
        <taxon>Pseudomonadati</taxon>
        <taxon>Pseudomonadota</taxon>
        <taxon>Alphaproteobacteria</taxon>
        <taxon>Rhodobacterales</taxon>
        <taxon>Roseobacteraceae</taxon>
        <taxon>Roseicyclus</taxon>
    </lineage>
</organism>
<dbReference type="RefSeq" id="WP_259553337.1">
    <property type="nucleotide sequence ID" value="NZ_BAABHW010000006.1"/>
</dbReference>
<evidence type="ECO:0000313" key="2">
    <source>
        <dbReference type="EMBL" id="GAA5080137.1"/>
    </source>
</evidence>
<name>A0ABP9LPN0_9RHOB</name>
<dbReference type="InterPro" id="IPR005651">
    <property type="entry name" value="Trm112-like"/>
</dbReference>
<accession>A0ABP9LPN0</accession>
<evidence type="ECO:0000256" key="1">
    <source>
        <dbReference type="HAMAP-Rule" id="MF_01187"/>
    </source>
</evidence>
<dbReference type="Gene3D" id="2.20.25.10">
    <property type="match status" value="1"/>
</dbReference>